<gene>
    <name evidence="2" type="ORF">FPQ13_11055</name>
</gene>
<dbReference type="Proteomes" id="UP000316425">
    <property type="component" value="Unassembled WGS sequence"/>
</dbReference>
<comment type="caution">
    <text evidence="2">The sequence shown here is derived from an EMBL/GenBank/DDBJ whole genome shotgun (WGS) entry which is preliminary data.</text>
</comment>
<keyword evidence="1" id="KW-0472">Membrane</keyword>
<organism evidence="2 3">
    <name type="scientific">Allobacillus salarius</name>
    <dbReference type="NCBI Taxonomy" id="1955272"/>
    <lineage>
        <taxon>Bacteria</taxon>
        <taxon>Bacillati</taxon>
        <taxon>Bacillota</taxon>
        <taxon>Bacilli</taxon>
        <taxon>Bacillales</taxon>
        <taxon>Bacillaceae</taxon>
        <taxon>Allobacillus</taxon>
    </lineage>
</organism>
<feature type="transmembrane region" description="Helical" evidence="1">
    <location>
        <begin position="12"/>
        <end position="33"/>
    </location>
</feature>
<name>A0A556PBH1_9BACI</name>
<feature type="transmembrane region" description="Helical" evidence="1">
    <location>
        <begin position="53"/>
        <end position="72"/>
    </location>
</feature>
<dbReference type="AlphaFoldDB" id="A0A556PBH1"/>
<proteinExistence type="predicted"/>
<accession>A0A556PBH1</accession>
<dbReference type="OrthoDB" id="2609634at2"/>
<evidence type="ECO:0000313" key="3">
    <source>
        <dbReference type="Proteomes" id="UP000316425"/>
    </source>
</evidence>
<feature type="transmembrane region" description="Helical" evidence="1">
    <location>
        <begin position="139"/>
        <end position="159"/>
    </location>
</feature>
<keyword evidence="1" id="KW-0812">Transmembrane</keyword>
<reference evidence="2 3" key="1">
    <citation type="submission" date="2019-07" db="EMBL/GenBank/DDBJ databases">
        <title>Allobacillus sp. nov. SKP isolated from shrimp paste of Euphausiacea.</title>
        <authorList>
            <person name="Kanchanasin P."/>
            <person name="Tanasupawat S."/>
            <person name="Shi W."/>
            <person name="Wu L."/>
            <person name="Ma J."/>
        </authorList>
    </citation>
    <scope>NUCLEOTIDE SEQUENCE [LARGE SCALE GENOMIC DNA]</scope>
    <source>
        <strain evidence="2 3">SKP4-8</strain>
    </source>
</reference>
<keyword evidence="3" id="KW-1185">Reference proteome</keyword>
<feature type="transmembrane region" description="Helical" evidence="1">
    <location>
        <begin position="92"/>
        <end position="119"/>
    </location>
</feature>
<protein>
    <submittedName>
        <fullName evidence="2">Uncharacterized protein</fullName>
    </submittedName>
</protein>
<evidence type="ECO:0000313" key="2">
    <source>
        <dbReference type="EMBL" id="TSJ61751.1"/>
    </source>
</evidence>
<keyword evidence="1" id="KW-1133">Transmembrane helix</keyword>
<sequence>MKENKMISRKVISASISSSIFAILLGLIMPNPFGESPSSITGYLSAFTLSTPIYLMYSFPVILTYGVLASILSDKMSQFFASKMKDDQIETILSGILHALFGLILLFYSLAASILFFVTDRILLSKNKEYKPLQAINSFAFPFGVWLIFMGIVYVEHIVTK</sequence>
<evidence type="ECO:0000256" key="1">
    <source>
        <dbReference type="SAM" id="Phobius"/>
    </source>
</evidence>
<dbReference type="EMBL" id="VMHE01000025">
    <property type="protein sequence ID" value="TSJ61751.1"/>
    <property type="molecule type" value="Genomic_DNA"/>
</dbReference>